<evidence type="ECO:0000259" key="2">
    <source>
        <dbReference type="Pfam" id="PF22664"/>
    </source>
</evidence>
<keyword evidence="1" id="KW-0808">Transferase</keyword>
<dbReference type="Pfam" id="PF22664">
    <property type="entry name" value="TRI-like_N"/>
    <property type="match status" value="1"/>
</dbReference>
<dbReference type="InterPro" id="IPR054710">
    <property type="entry name" value="Tri101-like_N"/>
</dbReference>
<keyword evidence="4" id="KW-1185">Reference proteome</keyword>
<accession>A0A9P5NVM8</accession>
<protein>
    <submittedName>
        <fullName evidence="3">Trichothecene 3-O-acetyltransferase</fullName>
    </submittedName>
</protein>
<proteinExistence type="predicted"/>
<sequence length="466" mass="51131">MHGTGLTATNDLDFELDIFGQQPAINIYTQLCLCYSIQDPSSHSTIISTLTKGLERLSASFPWVAGKVVNEGQCEGNTGVFKIKALEKAHLLVVKDLRDDPSIPTFDVLQEAKFPFKMLDESIVAPSRTLPTPEELASDTPVLVIQANFITGGLLLTFVGRHGVMDMTGQGHVMHLLSKTCRGEGFTSEEMSVGNIDRCSVIPFFDDLWTPGPELDRQIVKPTVPPPVSDGPDGQPVPPPPPKSSWAYFIFSPSSLASLKSLGTKSVSSGFVSTDDTLSAFIWQAVTRARIPRLDAKAESTFARAIDPRRYLDIPTKYPGLVQNMTYHTYTAESLAEEPLGSVASNLRSAVDPKTSDIGYRTRALATYLKRSPQKNVANVTATLDLSSGIMLSSWAKENSYDLDFGLGLGKPEAVRRPQFVPVESLMYLMPKRQDGEIVAGLCLRDEDMERLKVDEEFVKYGKYIG</sequence>
<dbReference type="GO" id="GO:0016740">
    <property type="term" value="F:transferase activity"/>
    <property type="evidence" value="ECO:0007669"/>
    <property type="project" value="UniProtKB-KW"/>
</dbReference>
<name>A0A9P5NVM8_GYMJU</name>
<evidence type="ECO:0000256" key="1">
    <source>
        <dbReference type="ARBA" id="ARBA00022679"/>
    </source>
</evidence>
<dbReference type="PANTHER" id="PTHR31896:SF64">
    <property type="entry name" value="TRICHOTHECENE 3-O-ACETYLTRANSFERASE"/>
    <property type="match status" value="1"/>
</dbReference>
<comment type="caution">
    <text evidence="3">The sequence shown here is derived from an EMBL/GenBank/DDBJ whole genome shotgun (WGS) entry which is preliminary data.</text>
</comment>
<feature type="domain" description="Trichothecene 3-O-acetyltransferase-like N-terminal" evidence="2">
    <location>
        <begin position="27"/>
        <end position="181"/>
    </location>
</feature>
<dbReference type="AlphaFoldDB" id="A0A9P5NVM8"/>
<dbReference type="Gene3D" id="3.30.559.10">
    <property type="entry name" value="Chloramphenicol acetyltransferase-like domain"/>
    <property type="match status" value="2"/>
</dbReference>
<dbReference type="InterPro" id="IPR023213">
    <property type="entry name" value="CAT-like_dom_sf"/>
</dbReference>
<gene>
    <name evidence="3" type="ORF">CPB84DRAFT_1764298</name>
</gene>
<dbReference type="InterPro" id="IPR051283">
    <property type="entry name" value="Sec_Metabolite_Acyltrans"/>
</dbReference>
<evidence type="ECO:0000313" key="3">
    <source>
        <dbReference type="EMBL" id="KAF8910663.1"/>
    </source>
</evidence>
<dbReference type="PANTHER" id="PTHR31896">
    <property type="entry name" value="FAMILY REGULATORY PROTEIN, PUTATIVE (AFU_ORTHOLOGUE AFUA_3G14730)-RELATED"/>
    <property type="match status" value="1"/>
</dbReference>
<dbReference type="Proteomes" id="UP000724874">
    <property type="component" value="Unassembled WGS sequence"/>
</dbReference>
<reference evidence="3" key="1">
    <citation type="submission" date="2020-11" db="EMBL/GenBank/DDBJ databases">
        <authorList>
            <consortium name="DOE Joint Genome Institute"/>
            <person name="Ahrendt S."/>
            <person name="Riley R."/>
            <person name="Andreopoulos W."/>
            <person name="LaButti K."/>
            <person name="Pangilinan J."/>
            <person name="Ruiz-duenas F.J."/>
            <person name="Barrasa J.M."/>
            <person name="Sanchez-Garcia M."/>
            <person name="Camarero S."/>
            <person name="Miyauchi S."/>
            <person name="Serrano A."/>
            <person name="Linde D."/>
            <person name="Babiker R."/>
            <person name="Drula E."/>
            <person name="Ayuso-Fernandez I."/>
            <person name="Pacheco R."/>
            <person name="Padilla G."/>
            <person name="Ferreira P."/>
            <person name="Barriuso J."/>
            <person name="Kellner H."/>
            <person name="Castanera R."/>
            <person name="Alfaro M."/>
            <person name="Ramirez L."/>
            <person name="Pisabarro A.G."/>
            <person name="Kuo A."/>
            <person name="Tritt A."/>
            <person name="Lipzen A."/>
            <person name="He G."/>
            <person name="Yan M."/>
            <person name="Ng V."/>
            <person name="Cullen D."/>
            <person name="Martin F."/>
            <person name="Rosso M.-N."/>
            <person name="Henrissat B."/>
            <person name="Hibbett D."/>
            <person name="Martinez A.T."/>
            <person name="Grigoriev I.V."/>
        </authorList>
    </citation>
    <scope>NUCLEOTIDE SEQUENCE</scope>
    <source>
        <strain evidence="3">AH 44721</strain>
    </source>
</reference>
<evidence type="ECO:0000313" key="4">
    <source>
        <dbReference type="Proteomes" id="UP000724874"/>
    </source>
</evidence>
<dbReference type="OrthoDB" id="1862401at2759"/>
<organism evidence="3 4">
    <name type="scientific">Gymnopilus junonius</name>
    <name type="common">Spectacular rustgill mushroom</name>
    <name type="synonym">Gymnopilus spectabilis subsp. junonius</name>
    <dbReference type="NCBI Taxonomy" id="109634"/>
    <lineage>
        <taxon>Eukaryota</taxon>
        <taxon>Fungi</taxon>
        <taxon>Dikarya</taxon>
        <taxon>Basidiomycota</taxon>
        <taxon>Agaricomycotina</taxon>
        <taxon>Agaricomycetes</taxon>
        <taxon>Agaricomycetidae</taxon>
        <taxon>Agaricales</taxon>
        <taxon>Agaricineae</taxon>
        <taxon>Hymenogastraceae</taxon>
        <taxon>Gymnopilus</taxon>
    </lineage>
</organism>
<dbReference type="EMBL" id="JADNYJ010000006">
    <property type="protein sequence ID" value="KAF8910663.1"/>
    <property type="molecule type" value="Genomic_DNA"/>
</dbReference>